<dbReference type="EMBL" id="CARXXK010000002">
    <property type="protein sequence ID" value="CAI6356339.1"/>
    <property type="molecule type" value="Genomic_DNA"/>
</dbReference>
<reference evidence="2 3" key="1">
    <citation type="submission" date="2023-01" db="EMBL/GenBank/DDBJ databases">
        <authorList>
            <person name="Whitehead M."/>
        </authorList>
    </citation>
    <scope>NUCLEOTIDE SEQUENCE [LARGE SCALE GENOMIC DNA]</scope>
</reference>
<sequence length="368" mass="42260">MPWTIVCFEEENCVEIVPDYWFKNGCCAWPKKSIKNYKKFVDRRIEPNEIDFYYFKARSMSHNIVSLHDARAKLKIAEETSELSTFENEKSTRSERHRQPDYSYNIKHKEKTKMPKQSRNRNFNDSEGISIGDPPVLNSSDGDVVDDDNVLNSPSGKWNVSKIDNNTMIVGTSKKRLDFTNTHTPSISKSSINKSPNYSPSLRKLKKVPSNSTSDFEIITNEERRDGNSKSLLSLPNSNSKKIRNNGYFESHLSSLTSDNNMNKNDSNSETGNNYSTLIDVVNQLVRSTGNLKYEIRELSKKIDSSENTMMNIADNCHSIPRSNNADNNYIEDDVYCFPLTTIEELNTFEEKLSSDNIFCKKMVKNRL</sequence>
<gene>
    <name evidence="2" type="ORF">MEUPH1_LOCUS12081</name>
</gene>
<name>A0AAV0WKE6_9HEMI</name>
<protein>
    <submittedName>
        <fullName evidence="2">Uncharacterized protein</fullName>
    </submittedName>
</protein>
<feature type="region of interest" description="Disordered" evidence="1">
    <location>
        <begin position="84"/>
        <end position="141"/>
    </location>
</feature>
<evidence type="ECO:0000313" key="2">
    <source>
        <dbReference type="EMBL" id="CAI6356339.1"/>
    </source>
</evidence>
<feature type="region of interest" description="Disordered" evidence="1">
    <location>
        <begin position="179"/>
        <end position="222"/>
    </location>
</feature>
<accession>A0AAV0WKE6</accession>
<feature type="compositionally biased region" description="Basic residues" evidence="1">
    <location>
        <begin position="106"/>
        <end position="119"/>
    </location>
</feature>
<proteinExistence type="predicted"/>
<keyword evidence="3" id="KW-1185">Reference proteome</keyword>
<comment type="caution">
    <text evidence="2">The sequence shown here is derived from an EMBL/GenBank/DDBJ whole genome shotgun (WGS) entry which is preliminary data.</text>
</comment>
<dbReference type="AlphaFoldDB" id="A0AAV0WKE6"/>
<organism evidence="2 3">
    <name type="scientific">Macrosiphum euphorbiae</name>
    <name type="common">potato aphid</name>
    <dbReference type="NCBI Taxonomy" id="13131"/>
    <lineage>
        <taxon>Eukaryota</taxon>
        <taxon>Metazoa</taxon>
        <taxon>Ecdysozoa</taxon>
        <taxon>Arthropoda</taxon>
        <taxon>Hexapoda</taxon>
        <taxon>Insecta</taxon>
        <taxon>Pterygota</taxon>
        <taxon>Neoptera</taxon>
        <taxon>Paraneoptera</taxon>
        <taxon>Hemiptera</taxon>
        <taxon>Sternorrhyncha</taxon>
        <taxon>Aphidomorpha</taxon>
        <taxon>Aphidoidea</taxon>
        <taxon>Aphididae</taxon>
        <taxon>Macrosiphini</taxon>
        <taxon>Macrosiphum</taxon>
    </lineage>
</organism>
<evidence type="ECO:0000313" key="3">
    <source>
        <dbReference type="Proteomes" id="UP001160148"/>
    </source>
</evidence>
<feature type="compositionally biased region" description="Basic and acidic residues" evidence="1">
    <location>
        <begin position="87"/>
        <end position="100"/>
    </location>
</feature>
<dbReference type="Proteomes" id="UP001160148">
    <property type="component" value="Unassembled WGS sequence"/>
</dbReference>
<feature type="compositionally biased region" description="Low complexity" evidence="1">
    <location>
        <begin position="186"/>
        <end position="201"/>
    </location>
</feature>
<evidence type="ECO:0000256" key="1">
    <source>
        <dbReference type="SAM" id="MobiDB-lite"/>
    </source>
</evidence>